<dbReference type="Proteomes" id="UP000663891">
    <property type="component" value="Unassembled WGS sequence"/>
</dbReference>
<gene>
    <name evidence="2" type="ORF">VCS650_LOCUS17972</name>
</gene>
<accession>A0A814L849</accession>
<evidence type="ECO:0000313" key="2">
    <source>
        <dbReference type="EMBL" id="CAF1061524.1"/>
    </source>
</evidence>
<evidence type="ECO:0000256" key="1">
    <source>
        <dbReference type="SAM" id="Phobius"/>
    </source>
</evidence>
<feature type="transmembrane region" description="Helical" evidence="1">
    <location>
        <begin position="709"/>
        <end position="732"/>
    </location>
</feature>
<dbReference type="OrthoDB" id="10047228at2759"/>
<keyword evidence="1" id="KW-0812">Transmembrane</keyword>
<feature type="transmembrane region" description="Helical" evidence="1">
    <location>
        <begin position="291"/>
        <end position="312"/>
    </location>
</feature>
<reference evidence="2" key="1">
    <citation type="submission" date="2021-02" db="EMBL/GenBank/DDBJ databases">
        <authorList>
            <person name="Nowell W R."/>
        </authorList>
    </citation>
    <scope>NUCLEOTIDE SEQUENCE</scope>
</reference>
<name>A0A814L849_9BILA</name>
<keyword evidence="1" id="KW-0472">Membrane</keyword>
<proteinExistence type="predicted"/>
<sequence length="1763" mass="200218">MTGTFVFQALYTLCVLVDETISNRLSQFYSNQYVSASVISSNIFQLQTKALISQFISSTTNDFLLSFNMIRKTTQSNALLSGQLTNYRFYFDESNYNVFTKSVRYGDCTCSSSATCINQYTVINYPNFTKMFPLPGLYTGCYIIESLLQSSLQCFYDQACVDNLKIYLGSPTFINVTALDILLSSQFLANSTIADVLDQLMVEEWKNSSMYENYYGECQPSRCSYTVTSKNSVIYIVTTLIGLIGETLVQESNVSILYKLKDYFLTFNIFPSVPPTTDEHQLRNQRISTRLFIFALIILFSILILYTSLINITETVNIKTPSIQEYEQLDDSYSQTLTCECTQISINYEKFIQIQYTLHQVCHSDFVTKEWTNYLATSYGNSVLNNSDFRVTSTFTFQAMNALCTLVNQTILNRLTEFYSSQYVSASVISSNIFQLQTNAFISQFISSTTDNFLLSLSMIRNTTQSNILLSGGLNNYGFSAENNNYLNLHPRWYGNCTCSTSATCISQSVIYSLSNGKLLFYVPGLYTGCYVIESLLQSSLQCFYNQTCINQLQSYFQVSSLMNVTALNASLSVQFLANSTVADVLEQLMVEEWNNSSMYENYYSECQPSYCSYTVTSKNSIIYIVTTLIGLVGGLITVLKFIVPYLVMLVRRKKEFPTAADTVMSINERVRALLKKTTHSFLNFNIFPSVAPTIDEHQLRNQRISTRLFIVLLTISLSILVLYTSLVHITATVNVKTPSIQEYEQLYNSYSQTLTCECTQISINYEKFIQIQYTLHQVCHSDFVTQKWINYLATSNGTYGKYTDDFRSSGTYVFQTISAFCVLVDETILNRLTEFNSSQYVSASVIPSSIFQVQTNAFISQFKSSTTIDFLLSLSMIRNITQSNALFSGRLTNYAPYITAGVIARYPAMYGNCTCSYSATCISQSPIYNLLNGKRLFYVPGLYTGCYVIESLLQSSLQCFYNQTCINQLQSYFQVSSLMNVTALNASLSVQFLANSTIADVLEQLMVEEWNNSKTVNVKTPSIKQYEQLYDSYSQTLTCKCTQISINYEKFIQIQYTLHQVCHSDFITQEWINYLTTWPGSEDYRTFLDTFRVMGTFLFQALSTFCVLVDRTILNSLSQFNSTQYVSAFVTPSNVFQLQTDAFISQFISSTTNEFLLSLAIIRKTTQSNALVSGQFSNYRFYGHKGYNLSTRSAQYGDCVCSSSAKCIDQYTVAYYPNFTELFSLPGLYTGCYIIESLLQSSLQCFYDQACIDNVLLHLGSSTFMNVTALDISLSNQFLENSTIADILDQLMVEKWSTSSIYENYYNECQPSGCSYSVTTKNSAIYIITTLIGLVGGLITVLKLMIPMLVNDFVTQNWTNYLATSSGNNLLDRTDFRVTSTFTFQTMSAFCTLVNQTIWNSLSQFNSSQYVSASVTPSNIFQLQTKAFISQFISSTRNDFLLSLTMIRNTTQSNSLLSGELFNCQLYLTSDNGLVTNPRLYETVNVKVPSIIKYEQLYNSYSQTLTCECTQISISYEKFIHIQYTLHQICHSDFVTQNWTNYLATSSGNNTLYTTDFRASGRVTFQTMSAFCTLVNQTILNSLIQFNSRQYVSASVTPSNVFQLQTDAFVSQFKLATARGFLLSLVIIRNTTQSNSLFSCELTNYSPYEWANVIYRYPNLYVSVDQILFYVPGLYVGCYVIESLLQSDLQCFYNQTCINKLQSYFQVSSVMNIKALDISLSNQFLENSTITDILDQLMVEEWTNSSIWWFDYSIEIYSTVFG</sequence>
<comment type="caution">
    <text evidence="2">The sequence shown here is derived from an EMBL/GenBank/DDBJ whole genome shotgun (WGS) entry which is preliminary data.</text>
</comment>
<evidence type="ECO:0008006" key="4">
    <source>
        <dbReference type="Google" id="ProtNLM"/>
    </source>
</evidence>
<keyword evidence="1" id="KW-1133">Transmembrane helix</keyword>
<feature type="transmembrane region" description="Helical" evidence="1">
    <location>
        <begin position="622"/>
        <end position="648"/>
    </location>
</feature>
<evidence type="ECO:0000313" key="3">
    <source>
        <dbReference type="Proteomes" id="UP000663891"/>
    </source>
</evidence>
<protein>
    <recommendedName>
        <fullName evidence="4">Transmembrane protein</fullName>
    </recommendedName>
</protein>
<dbReference type="EMBL" id="CAJNON010000168">
    <property type="protein sequence ID" value="CAF1061524.1"/>
    <property type="molecule type" value="Genomic_DNA"/>
</dbReference>
<organism evidence="2 3">
    <name type="scientific">Adineta steineri</name>
    <dbReference type="NCBI Taxonomy" id="433720"/>
    <lineage>
        <taxon>Eukaryota</taxon>
        <taxon>Metazoa</taxon>
        <taxon>Spiralia</taxon>
        <taxon>Gnathifera</taxon>
        <taxon>Rotifera</taxon>
        <taxon>Eurotatoria</taxon>
        <taxon>Bdelloidea</taxon>
        <taxon>Adinetida</taxon>
        <taxon>Adinetidae</taxon>
        <taxon>Adineta</taxon>
    </lineage>
</organism>